<sequence>MKGKIFSKIILSTTLLSGVVMAPYLDNSEVQASEQKDKYGELHKINESEANIVLEKGYTYKVKSNGTATLTKTATGETKELPTSAKDKNGKDVIISYEDTDKGLKLMVIDASKATQTRGWKGALKCGLGTAGGAGTVALGGFGVGGPGGAVVGAIAGGMSGAAASCF</sequence>
<gene>
    <name evidence="2" type="ORF">DD902_09480</name>
</gene>
<evidence type="ECO:0008006" key="4">
    <source>
        <dbReference type="Google" id="ProtNLM"/>
    </source>
</evidence>
<evidence type="ECO:0000313" key="3">
    <source>
        <dbReference type="Proteomes" id="UP000246800"/>
    </source>
</evidence>
<accession>A0A317YQV1</accession>
<dbReference type="RefSeq" id="WP_037542041.1">
    <property type="nucleotide sequence ID" value="NZ_BAAFIN010000040.1"/>
</dbReference>
<dbReference type="Proteomes" id="UP000246800">
    <property type="component" value="Unassembled WGS sequence"/>
</dbReference>
<dbReference type="AlphaFoldDB" id="A0A317YQV1"/>
<name>A0A317YQV1_STAPS</name>
<evidence type="ECO:0000313" key="2">
    <source>
        <dbReference type="EMBL" id="PWZ74019.1"/>
    </source>
</evidence>
<feature type="signal peptide" evidence="1">
    <location>
        <begin position="1"/>
        <end position="22"/>
    </location>
</feature>
<keyword evidence="1" id="KW-0732">Signal</keyword>
<evidence type="ECO:0000256" key="1">
    <source>
        <dbReference type="SAM" id="SignalP"/>
    </source>
</evidence>
<protein>
    <recommendedName>
        <fullName evidence="4">Pathogenicity island protein</fullName>
    </recommendedName>
</protein>
<dbReference type="EMBL" id="QEIT01000051">
    <property type="protein sequence ID" value="PWZ74019.1"/>
    <property type="molecule type" value="Genomic_DNA"/>
</dbReference>
<feature type="chain" id="PRO_5039012739" description="Pathogenicity island protein" evidence="1">
    <location>
        <begin position="23"/>
        <end position="167"/>
    </location>
</feature>
<organism evidence="2 3">
    <name type="scientific">Staphylococcus pseudintermedius</name>
    <dbReference type="NCBI Taxonomy" id="283734"/>
    <lineage>
        <taxon>Bacteria</taxon>
        <taxon>Bacillati</taxon>
        <taxon>Bacillota</taxon>
        <taxon>Bacilli</taxon>
        <taxon>Bacillales</taxon>
        <taxon>Staphylococcaceae</taxon>
        <taxon>Staphylococcus</taxon>
        <taxon>Staphylococcus intermedius group</taxon>
    </lineage>
</organism>
<reference evidence="2 3" key="1">
    <citation type="journal article" date="2018" name="Vet. Microbiol.">
        <title>Clonal diversity and geographic distribution of methicillin-resistant Staphylococcus pseudintermedius from Australian animals: Discovery of novel sequence types.</title>
        <authorList>
            <person name="Worthing K.A."/>
            <person name="Abraham S."/>
            <person name="Coombs G.W."/>
            <person name="Pang S."/>
            <person name="Saputra S."/>
            <person name="Jordan D."/>
            <person name="Trott D.J."/>
            <person name="Norris J.M."/>
        </authorList>
    </citation>
    <scope>NUCLEOTIDE SEQUENCE [LARGE SCALE GENOMIC DNA]</scope>
    <source>
        <strain evidence="2 3">ST525 1</strain>
    </source>
</reference>
<proteinExistence type="predicted"/>
<comment type="caution">
    <text evidence="2">The sequence shown here is derived from an EMBL/GenBank/DDBJ whole genome shotgun (WGS) entry which is preliminary data.</text>
</comment>